<dbReference type="GO" id="GO:0005829">
    <property type="term" value="C:cytosol"/>
    <property type="evidence" value="ECO:0007669"/>
    <property type="project" value="TreeGrafter"/>
</dbReference>
<keyword evidence="8" id="KW-1185">Reference proteome</keyword>
<dbReference type="AlphaFoldDB" id="S3CXR8"/>
<dbReference type="Gene3D" id="3.90.190.20">
    <property type="entry name" value="Mur ligase, C-terminal domain"/>
    <property type="match status" value="1"/>
</dbReference>
<evidence type="ECO:0000313" key="8">
    <source>
        <dbReference type="Proteomes" id="UP000016923"/>
    </source>
</evidence>
<dbReference type="SUPFAM" id="SSF53244">
    <property type="entry name" value="MurD-like peptide ligases, peptide-binding domain"/>
    <property type="match status" value="1"/>
</dbReference>
<dbReference type="InterPro" id="IPR036615">
    <property type="entry name" value="Mur_ligase_C_dom_sf"/>
</dbReference>
<dbReference type="SUPFAM" id="SSF53623">
    <property type="entry name" value="MurD-like peptide ligases, catalytic domain"/>
    <property type="match status" value="1"/>
</dbReference>
<name>S3CXR8_OPHP1</name>
<dbReference type="HOGENOM" id="CLU_015869_2_0_1"/>
<keyword evidence="3" id="KW-0479">Metal-binding</keyword>
<dbReference type="eggNOG" id="KOG2525">
    <property type="taxonomic scope" value="Eukaryota"/>
</dbReference>
<keyword evidence="2" id="KW-0436">Ligase</keyword>
<keyword evidence="4" id="KW-0547">Nucleotide-binding</keyword>
<dbReference type="GO" id="GO:0005524">
    <property type="term" value="F:ATP binding"/>
    <property type="evidence" value="ECO:0007669"/>
    <property type="project" value="UniProtKB-KW"/>
</dbReference>
<protein>
    <submittedName>
        <fullName evidence="7">Dihydrofolate synthetase fol3</fullName>
    </submittedName>
</protein>
<dbReference type="UniPathway" id="UPA00850"/>
<keyword evidence="5" id="KW-0067">ATP-binding</keyword>
<evidence type="ECO:0000256" key="1">
    <source>
        <dbReference type="ARBA" id="ARBA00008276"/>
    </source>
</evidence>
<evidence type="ECO:0000313" key="7">
    <source>
        <dbReference type="EMBL" id="EPE05650.1"/>
    </source>
</evidence>
<dbReference type="PANTHER" id="PTHR11136">
    <property type="entry name" value="FOLYLPOLYGLUTAMATE SYNTHASE-RELATED"/>
    <property type="match status" value="1"/>
</dbReference>
<keyword evidence="6" id="KW-0460">Magnesium</keyword>
<proteinExistence type="inferred from homology"/>
<dbReference type="VEuPathDB" id="FungiDB:F503_08181"/>
<dbReference type="GO" id="GO:0004326">
    <property type="term" value="F:tetrahydrofolylpolyglutamate synthase activity"/>
    <property type="evidence" value="ECO:0007669"/>
    <property type="project" value="InterPro"/>
</dbReference>
<evidence type="ECO:0000256" key="6">
    <source>
        <dbReference type="ARBA" id="ARBA00022842"/>
    </source>
</evidence>
<dbReference type="InterPro" id="IPR001645">
    <property type="entry name" value="Folylpolyglutamate_synth"/>
</dbReference>
<sequence>MIDLGLARIGRLLQHGPPPVWRAIQVSGTNGKGSVCAYLSAMLHARGIPSARFTSPHIVDRWDCIVVNERIVAEAPFRAAEQAVLQRDRDEQIGATEFELLTATAFELFDAKLPKSSPSALAVIECGLGGGSDATSAMRADRAVTVITRIGLDHQGLLGNTVAEIATHKAGIMRPGVPCVVDPANCDDPDVRSVLEARAREVGATLVYPEATLLLNASRGSASDITHTSSADQLQKLEPHQLSNLACAYAAFRIATGQDGSADAKSTVDTAFLASVLQKLRWPGRLQKVDVGPLLRSVISSVESIPALLDGAHNAQSADVLGAYVDKHLRGEGDSKKPITWILAASHGKDLGEILRPLLRAEDRVAAVTFGAVDGMPWVQPAAPQTILDGATALGVNATTNQYTLTHASKEGRPRHDPQSLVSALQWATSAESGNTGGPIVIAGSLYLVSDTLRMLQKAGGETGLPL</sequence>
<dbReference type="Proteomes" id="UP000016923">
    <property type="component" value="Unassembled WGS sequence"/>
</dbReference>
<dbReference type="GO" id="GO:0008841">
    <property type="term" value="F:dihydrofolate synthase activity"/>
    <property type="evidence" value="ECO:0007669"/>
    <property type="project" value="TreeGrafter"/>
</dbReference>
<reference evidence="7 8" key="1">
    <citation type="journal article" date="2013" name="BMC Genomics">
        <title>The genome and transcriptome of the pine saprophyte Ophiostoma piceae, and a comparison with the bark beetle-associated pine pathogen Grosmannia clavigera.</title>
        <authorList>
            <person name="Haridas S."/>
            <person name="Wang Y."/>
            <person name="Lim L."/>
            <person name="Massoumi Alamouti S."/>
            <person name="Jackman S."/>
            <person name="Docking R."/>
            <person name="Robertson G."/>
            <person name="Birol I."/>
            <person name="Bohlmann J."/>
            <person name="Breuil C."/>
        </authorList>
    </citation>
    <scope>NUCLEOTIDE SEQUENCE [LARGE SCALE GENOMIC DNA]</scope>
    <source>
        <strain evidence="7 8">UAMH 11346</strain>
    </source>
</reference>
<dbReference type="InterPro" id="IPR036565">
    <property type="entry name" value="Mur-like_cat_sf"/>
</dbReference>
<gene>
    <name evidence="7" type="ORF">F503_08181</name>
</gene>
<evidence type="ECO:0000256" key="3">
    <source>
        <dbReference type="ARBA" id="ARBA00022723"/>
    </source>
</evidence>
<evidence type="ECO:0000256" key="4">
    <source>
        <dbReference type="ARBA" id="ARBA00022741"/>
    </source>
</evidence>
<dbReference type="GO" id="GO:0046872">
    <property type="term" value="F:metal ion binding"/>
    <property type="evidence" value="ECO:0007669"/>
    <property type="project" value="UniProtKB-KW"/>
</dbReference>
<dbReference type="GO" id="GO:0005739">
    <property type="term" value="C:mitochondrion"/>
    <property type="evidence" value="ECO:0007669"/>
    <property type="project" value="TreeGrafter"/>
</dbReference>
<dbReference type="Gene3D" id="3.40.1190.10">
    <property type="entry name" value="Mur-like, catalytic domain"/>
    <property type="match status" value="1"/>
</dbReference>
<accession>S3CXR8</accession>
<comment type="similarity">
    <text evidence="1">Belongs to the folylpolyglutamate synthase family.</text>
</comment>
<evidence type="ECO:0000256" key="5">
    <source>
        <dbReference type="ARBA" id="ARBA00022840"/>
    </source>
</evidence>
<dbReference type="EMBL" id="KE148155">
    <property type="protein sequence ID" value="EPE05650.1"/>
    <property type="molecule type" value="Genomic_DNA"/>
</dbReference>
<dbReference type="STRING" id="1262450.S3CXR8"/>
<dbReference type="NCBIfam" id="TIGR01499">
    <property type="entry name" value="folC"/>
    <property type="match status" value="1"/>
</dbReference>
<dbReference type="OrthoDB" id="5212574at2759"/>
<dbReference type="OMA" id="NENYLVY"/>
<dbReference type="PANTHER" id="PTHR11136:SF0">
    <property type="entry name" value="DIHYDROFOLATE SYNTHETASE-RELATED"/>
    <property type="match status" value="1"/>
</dbReference>
<evidence type="ECO:0000256" key="2">
    <source>
        <dbReference type="ARBA" id="ARBA00022598"/>
    </source>
</evidence>
<organism evidence="7 8">
    <name type="scientific">Ophiostoma piceae (strain UAMH 11346)</name>
    <name type="common">Sap stain fungus</name>
    <dbReference type="NCBI Taxonomy" id="1262450"/>
    <lineage>
        <taxon>Eukaryota</taxon>
        <taxon>Fungi</taxon>
        <taxon>Dikarya</taxon>
        <taxon>Ascomycota</taxon>
        <taxon>Pezizomycotina</taxon>
        <taxon>Sordariomycetes</taxon>
        <taxon>Sordariomycetidae</taxon>
        <taxon>Ophiostomatales</taxon>
        <taxon>Ophiostomataceae</taxon>
        <taxon>Ophiostoma</taxon>
    </lineage>
</organism>